<evidence type="ECO:0000313" key="7">
    <source>
        <dbReference type="Proteomes" id="UP000070498"/>
    </source>
</evidence>
<proteinExistence type="predicted"/>
<name>A0A135P4B1_9HYPH</name>
<dbReference type="InterPro" id="IPR001789">
    <property type="entry name" value="Sig_transdc_resp-reg_receiver"/>
</dbReference>
<keyword evidence="7" id="KW-1185">Reference proteome</keyword>
<dbReference type="SMART" id="SM00448">
    <property type="entry name" value="REC"/>
    <property type="match status" value="1"/>
</dbReference>
<dbReference type="PANTHER" id="PTHR44591">
    <property type="entry name" value="STRESS RESPONSE REGULATOR PROTEIN 1"/>
    <property type="match status" value="1"/>
</dbReference>
<evidence type="ECO:0000256" key="2">
    <source>
        <dbReference type="ARBA" id="ARBA00023015"/>
    </source>
</evidence>
<dbReference type="Gene3D" id="3.40.50.2300">
    <property type="match status" value="1"/>
</dbReference>
<keyword evidence="1 4" id="KW-0597">Phosphoprotein</keyword>
<dbReference type="OrthoDB" id="9784719at2"/>
<dbReference type="EMBL" id="LNUW01000027">
    <property type="protein sequence ID" value="KXG86218.1"/>
    <property type="molecule type" value="Genomic_DNA"/>
</dbReference>
<dbReference type="PROSITE" id="PS50110">
    <property type="entry name" value="RESPONSE_REGULATORY"/>
    <property type="match status" value="1"/>
</dbReference>
<dbReference type="GO" id="GO:0000160">
    <property type="term" value="P:phosphorelay signal transduction system"/>
    <property type="evidence" value="ECO:0007669"/>
    <property type="project" value="InterPro"/>
</dbReference>
<feature type="domain" description="Response regulatory" evidence="5">
    <location>
        <begin position="6"/>
        <end position="119"/>
    </location>
</feature>
<organism evidence="6 7">
    <name type="scientific">Agrobacterium bohemicum</name>
    <dbReference type="NCBI Taxonomy" id="2052828"/>
    <lineage>
        <taxon>Bacteria</taxon>
        <taxon>Pseudomonadati</taxon>
        <taxon>Pseudomonadota</taxon>
        <taxon>Alphaproteobacteria</taxon>
        <taxon>Hyphomicrobiales</taxon>
        <taxon>Rhizobiaceae</taxon>
        <taxon>Rhizobium/Agrobacterium group</taxon>
        <taxon>Agrobacterium</taxon>
    </lineage>
</organism>
<evidence type="ECO:0000256" key="3">
    <source>
        <dbReference type="ARBA" id="ARBA00023163"/>
    </source>
</evidence>
<dbReference type="Pfam" id="PF00072">
    <property type="entry name" value="Response_reg"/>
    <property type="match status" value="1"/>
</dbReference>
<feature type="modified residue" description="4-aspartylphosphate" evidence="4">
    <location>
        <position position="56"/>
    </location>
</feature>
<evidence type="ECO:0000256" key="1">
    <source>
        <dbReference type="ARBA" id="ARBA00022553"/>
    </source>
</evidence>
<keyword evidence="2" id="KW-0805">Transcription regulation</keyword>
<keyword evidence="3" id="KW-0804">Transcription</keyword>
<dbReference type="Proteomes" id="UP000070498">
    <property type="component" value="Unassembled WGS sequence"/>
</dbReference>
<dbReference type="STRING" id="2052828.ATO67_03395"/>
<protein>
    <recommendedName>
        <fullName evidence="5">Response regulatory domain-containing protein</fullName>
    </recommendedName>
</protein>
<dbReference type="InterPro" id="IPR011006">
    <property type="entry name" value="CheY-like_superfamily"/>
</dbReference>
<dbReference type="RefSeq" id="WP_067644406.1">
    <property type="nucleotide sequence ID" value="NZ_KQ961024.1"/>
</dbReference>
<comment type="caution">
    <text evidence="6">The sequence shown here is derived from an EMBL/GenBank/DDBJ whole genome shotgun (WGS) entry which is preliminary data.</text>
</comment>
<gene>
    <name evidence="6" type="ORF">ATO67_03395</name>
</gene>
<evidence type="ECO:0000313" key="6">
    <source>
        <dbReference type="EMBL" id="KXG86218.1"/>
    </source>
</evidence>
<evidence type="ECO:0000256" key="4">
    <source>
        <dbReference type="PROSITE-ProRule" id="PRU00169"/>
    </source>
</evidence>
<dbReference type="AlphaFoldDB" id="A0A135P4B1"/>
<dbReference type="SUPFAM" id="SSF52172">
    <property type="entry name" value="CheY-like"/>
    <property type="match status" value="1"/>
</dbReference>
<dbReference type="PANTHER" id="PTHR44591:SF3">
    <property type="entry name" value="RESPONSE REGULATORY DOMAIN-CONTAINING PROTEIN"/>
    <property type="match status" value="1"/>
</dbReference>
<sequence length="123" mass="13258">MQPPARLLIVEDDGLIRLDLVDMVSDLGFLAQEAATADQAVEMLETEVRIDAILTDIDMPGSINGLGLANVAHRRWPDIKVVVISGRYNPADGVLPPGAVFLTKPVSPDLIEKALMDVGLPLY</sequence>
<reference evidence="6 7" key="1">
    <citation type="submission" date="2015-11" db="EMBL/GenBank/DDBJ databases">
        <title>Draft genome sequence of Agrobacterium sp. R89-1.</title>
        <authorList>
            <person name="Zahradnik J."/>
            <person name="Kyslikova E."/>
            <person name="Palyzova A."/>
            <person name="Kyslik P."/>
        </authorList>
    </citation>
    <scope>NUCLEOTIDE SEQUENCE [LARGE SCALE GENOMIC DNA]</scope>
    <source>
        <strain evidence="6 7">R89-1</strain>
    </source>
</reference>
<dbReference type="InterPro" id="IPR050595">
    <property type="entry name" value="Bact_response_regulator"/>
</dbReference>
<accession>A0A135P4B1</accession>
<evidence type="ECO:0000259" key="5">
    <source>
        <dbReference type="PROSITE" id="PS50110"/>
    </source>
</evidence>